<keyword evidence="5" id="KW-0862">Zinc</keyword>
<dbReference type="EMBL" id="WIQW01000012">
    <property type="protein sequence ID" value="KAF3106425.1"/>
    <property type="molecule type" value="Genomic_DNA"/>
</dbReference>
<feature type="compositionally biased region" description="Basic and acidic residues" evidence="10">
    <location>
        <begin position="575"/>
        <end position="585"/>
    </location>
</feature>
<dbReference type="GO" id="GO:0070860">
    <property type="term" value="C:RNA polymerase I core factor complex"/>
    <property type="evidence" value="ECO:0007669"/>
    <property type="project" value="InterPro"/>
</dbReference>
<dbReference type="InterPro" id="IPR033599">
    <property type="entry name" value="TAF1B/Rrn7"/>
</dbReference>
<dbReference type="PANTHER" id="PTHR31576:SF2">
    <property type="entry name" value="TATA BOX-BINDING PROTEIN-ASSOCIATED FACTOR RNA POLYMERASE I SUBUNIT B"/>
    <property type="match status" value="1"/>
</dbReference>
<keyword evidence="3" id="KW-0479">Metal-binding</keyword>
<dbReference type="Pfam" id="PF11781">
    <property type="entry name" value="Zn_ribbon_RRN7"/>
    <property type="match status" value="1"/>
</dbReference>
<evidence type="ECO:0000256" key="10">
    <source>
        <dbReference type="SAM" id="MobiDB-lite"/>
    </source>
</evidence>
<feature type="domain" description="Rrn7/TAF1B N-terminal cyclin" evidence="12">
    <location>
        <begin position="82"/>
        <end position="236"/>
    </location>
</feature>
<keyword evidence="4" id="KW-0863">Zinc-finger</keyword>
<feature type="domain" description="Rrn7/TAF1B C-terminal cyclin" evidence="13">
    <location>
        <begin position="256"/>
        <end position="439"/>
    </location>
</feature>
<evidence type="ECO:0000256" key="1">
    <source>
        <dbReference type="ARBA" id="ARBA00004604"/>
    </source>
</evidence>
<evidence type="ECO:0000256" key="3">
    <source>
        <dbReference type="ARBA" id="ARBA00022723"/>
    </source>
</evidence>
<sequence length="627" mass="72107">MERQKGERCGIDNCRSRFYHLADGQWTCSNGHVQEGRLDIREDEEYQPRKGDRLVIERDDSQAVEEKVFTGKKGLSLFLQAFQFILRKQVAWLIDEQKFPKEFQLIVRDLWTLRLESIYSERSSRAPSASSGYTSAAESLASTGSQAYPSDPETASQRSTTSLSRPHSRTTTRSRSTSRGRNAFSKPKETIPKLLDTISILYIAASLINLPLEITTVHRWIIEQDIVYFRAIKWLPVDMVGKMEVKWKRKFEPKVMPTTEGVRKGIFLGVRYYFERFGVVVPRIAAERLVGGWILGFGCPPEIYPAIFILAEMIQSSLVYPAAAKNYRLLNCPDIQLMALLVISLKLCWGLDDDDPGVLRYMKTDKKGRVLPRFASKEWEIANMGVDWEEWKSIFEMEERKKEKKEKERNWQLRVEEADIYGWSGEEMDEYLGWFEKNWAGDVEGKPTAGVIRLFEGRGEGNNPEGKEGGEEGEVQSEEEEQEKEDDERNTPLHKKLRAFIKSQSNIKFGKVIPAGRKRGRILRPGEKYMRYKKWEDIKSVKLRSLYLAAAERVGVGIEGFVYVVQKLEHRLGQVSKGKEPKREVSDEEGEDDEEDMNPGGDLLGDLRGVLEEEEESEDEDLEVLLE</sequence>
<evidence type="ECO:0000256" key="9">
    <source>
        <dbReference type="ARBA" id="ARBA00023242"/>
    </source>
</evidence>
<evidence type="ECO:0000259" key="11">
    <source>
        <dbReference type="Pfam" id="PF11781"/>
    </source>
</evidence>
<evidence type="ECO:0000256" key="2">
    <source>
        <dbReference type="ARBA" id="ARBA00006899"/>
    </source>
</evidence>
<evidence type="ECO:0000256" key="6">
    <source>
        <dbReference type="ARBA" id="ARBA00023015"/>
    </source>
</evidence>
<evidence type="ECO:0000256" key="5">
    <source>
        <dbReference type="ARBA" id="ARBA00022833"/>
    </source>
</evidence>
<accession>A0A7C8JFU9</accession>
<dbReference type="PANTHER" id="PTHR31576">
    <property type="entry name" value="TATA BOX-BINDING PROTEIN-ASSOCIATED FACTOR RNA POLYMERASE I SUBUNIT B"/>
    <property type="match status" value="1"/>
</dbReference>
<keyword evidence="7" id="KW-0238">DNA-binding</keyword>
<protein>
    <submittedName>
        <fullName evidence="14">Pol I core factor CF</fullName>
    </submittedName>
</protein>
<dbReference type="InterPro" id="IPR048538">
    <property type="entry name" value="Rrn7_cyclin_C"/>
</dbReference>
<dbReference type="InterPro" id="IPR048540">
    <property type="entry name" value="Rrn7_cyclin_N"/>
</dbReference>
<name>A0A7C8JFU9_ORBOL</name>
<dbReference type="InterPro" id="IPR021752">
    <property type="entry name" value="TF_Rrn7_Zf"/>
</dbReference>
<feature type="domain" description="RRN7-type" evidence="11">
    <location>
        <begin position="4"/>
        <end position="36"/>
    </location>
</feature>
<evidence type="ECO:0000313" key="14">
    <source>
        <dbReference type="EMBL" id="KAF3106425.1"/>
    </source>
</evidence>
<evidence type="ECO:0000259" key="12">
    <source>
        <dbReference type="Pfam" id="PF20644"/>
    </source>
</evidence>
<evidence type="ECO:0000256" key="4">
    <source>
        <dbReference type="ARBA" id="ARBA00022771"/>
    </source>
</evidence>
<evidence type="ECO:0000313" key="15">
    <source>
        <dbReference type="Proteomes" id="UP000475325"/>
    </source>
</evidence>
<feature type="compositionally biased region" description="Acidic residues" evidence="10">
    <location>
        <begin position="586"/>
        <end position="597"/>
    </location>
</feature>
<feature type="region of interest" description="Disordered" evidence="10">
    <location>
        <begin position="456"/>
        <end position="493"/>
    </location>
</feature>
<feature type="compositionally biased region" description="Basic residues" evidence="10">
    <location>
        <begin position="166"/>
        <end position="178"/>
    </location>
</feature>
<feature type="compositionally biased region" description="Acidic residues" evidence="10">
    <location>
        <begin position="471"/>
        <end position="488"/>
    </location>
</feature>
<dbReference type="GO" id="GO:0042790">
    <property type="term" value="P:nucleolar large rRNA transcription by RNA polymerase I"/>
    <property type="evidence" value="ECO:0007669"/>
    <property type="project" value="TreeGrafter"/>
</dbReference>
<feature type="region of interest" description="Disordered" evidence="10">
    <location>
        <begin position="141"/>
        <end position="185"/>
    </location>
</feature>
<dbReference type="Proteomes" id="UP000475325">
    <property type="component" value="Unassembled WGS sequence"/>
</dbReference>
<comment type="similarity">
    <text evidence="2">Belongs to the RRN7/TAF1B family.</text>
</comment>
<evidence type="ECO:0000256" key="7">
    <source>
        <dbReference type="ARBA" id="ARBA00023125"/>
    </source>
</evidence>
<evidence type="ECO:0000259" key="13">
    <source>
        <dbReference type="Pfam" id="PF20645"/>
    </source>
</evidence>
<keyword evidence="9" id="KW-0539">Nucleus</keyword>
<dbReference type="Pfam" id="PF20645">
    <property type="entry name" value="Rrn7_cyclin_C"/>
    <property type="match status" value="1"/>
</dbReference>
<keyword evidence="6" id="KW-0805">Transcription regulation</keyword>
<comment type="subcellular location">
    <subcellularLocation>
        <location evidence="1">Nucleus</location>
        <location evidence="1">Nucleolus</location>
    </subcellularLocation>
</comment>
<dbReference type="Pfam" id="PF20644">
    <property type="entry name" value="Rrn7_cyclin_N"/>
    <property type="match status" value="1"/>
</dbReference>
<feature type="compositionally biased region" description="Polar residues" evidence="10">
    <location>
        <begin position="141"/>
        <end position="157"/>
    </location>
</feature>
<reference evidence="14 15" key="1">
    <citation type="submission" date="2019-06" db="EMBL/GenBank/DDBJ databases">
        <authorList>
            <person name="Palmer J.M."/>
        </authorList>
    </citation>
    <scope>NUCLEOTIDE SEQUENCE [LARGE SCALE GENOMIC DNA]</scope>
    <source>
        <strain evidence="14 15">TWF102</strain>
    </source>
</reference>
<keyword evidence="8" id="KW-0804">Transcription</keyword>
<dbReference type="GO" id="GO:0001164">
    <property type="term" value="F:RNA polymerase I core promoter sequence-specific DNA binding"/>
    <property type="evidence" value="ECO:0007669"/>
    <property type="project" value="InterPro"/>
</dbReference>
<feature type="compositionally biased region" description="Basic and acidic residues" evidence="10">
    <location>
        <begin position="456"/>
        <end position="470"/>
    </location>
</feature>
<dbReference type="AlphaFoldDB" id="A0A7C8JFU9"/>
<gene>
    <name evidence="14" type="primary">RRN7</name>
    <name evidence="14" type="ORF">TWF102_001382</name>
</gene>
<evidence type="ECO:0000256" key="8">
    <source>
        <dbReference type="ARBA" id="ARBA00023163"/>
    </source>
</evidence>
<dbReference type="GO" id="GO:0008270">
    <property type="term" value="F:zinc ion binding"/>
    <property type="evidence" value="ECO:0007669"/>
    <property type="project" value="UniProtKB-KW"/>
</dbReference>
<organism evidence="14 15">
    <name type="scientific">Orbilia oligospora</name>
    <name type="common">Nematode-trapping fungus</name>
    <name type="synonym">Arthrobotrys oligospora</name>
    <dbReference type="NCBI Taxonomy" id="2813651"/>
    <lineage>
        <taxon>Eukaryota</taxon>
        <taxon>Fungi</taxon>
        <taxon>Dikarya</taxon>
        <taxon>Ascomycota</taxon>
        <taxon>Pezizomycotina</taxon>
        <taxon>Orbiliomycetes</taxon>
        <taxon>Orbiliales</taxon>
        <taxon>Orbiliaceae</taxon>
        <taxon>Orbilia</taxon>
    </lineage>
</organism>
<feature type="compositionally biased region" description="Acidic residues" evidence="10">
    <location>
        <begin position="612"/>
        <end position="627"/>
    </location>
</feature>
<proteinExistence type="inferred from homology"/>
<feature type="region of interest" description="Disordered" evidence="10">
    <location>
        <begin position="575"/>
        <end position="627"/>
    </location>
</feature>
<comment type="caution">
    <text evidence="14">The sequence shown here is derived from an EMBL/GenBank/DDBJ whole genome shotgun (WGS) entry which is preliminary data.</text>
</comment>